<gene>
    <name evidence="3" type="ORF">ATO9_02135</name>
</gene>
<keyword evidence="1" id="KW-0472">Membrane</keyword>
<dbReference type="AlphaFoldDB" id="A0A0A0EH87"/>
<dbReference type="eggNOG" id="COG1266">
    <property type="taxonomic scope" value="Bacteria"/>
</dbReference>
<dbReference type="Pfam" id="PF02517">
    <property type="entry name" value="Rce1-like"/>
    <property type="match status" value="1"/>
</dbReference>
<dbReference type="RefSeq" id="WP_043744382.1">
    <property type="nucleotide sequence ID" value="NZ_AQQX01000001.1"/>
</dbReference>
<dbReference type="STRING" id="1461694.ATO9_02135"/>
<comment type="caution">
    <text evidence="3">The sequence shown here is derived from an EMBL/GenBank/DDBJ whole genome shotgun (WGS) entry which is preliminary data.</text>
</comment>
<dbReference type="OrthoDB" id="7171777at2"/>
<keyword evidence="1" id="KW-0812">Transmembrane</keyword>
<dbReference type="GO" id="GO:0080120">
    <property type="term" value="P:CAAX-box protein maturation"/>
    <property type="evidence" value="ECO:0007669"/>
    <property type="project" value="UniProtKB-ARBA"/>
</dbReference>
<dbReference type="PANTHER" id="PTHR36435:SF1">
    <property type="entry name" value="CAAX AMINO TERMINAL PROTEASE FAMILY PROTEIN"/>
    <property type="match status" value="1"/>
</dbReference>
<keyword evidence="1" id="KW-1133">Transmembrane helix</keyword>
<feature type="domain" description="CAAX prenyl protease 2/Lysostaphin resistance protein A-like" evidence="2">
    <location>
        <begin position="137"/>
        <end position="232"/>
    </location>
</feature>
<dbReference type="EMBL" id="AQQX01000001">
    <property type="protein sequence ID" value="KGM50316.1"/>
    <property type="molecule type" value="Genomic_DNA"/>
</dbReference>
<evidence type="ECO:0000256" key="1">
    <source>
        <dbReference type="SAM" id="Phobius"/>
    </source>
</evidence>
<dbReference type="InterPro" id="IPR003675">
    <property type="entry name" value="Rce1/LyrA-like_dom"/>
</dbReference>
<dbReference type="PANTHER" id="PTHR36435">
    <property type="entry name" value="SLR1288 PROTEIN"/>
    <property type="match status" value="1"/>
</dbReference>
<proteinExistence type="predicted"/>
<dbReference type="InterPro" id="IPR052710">
    <property type="entry name" value="CAAX_protease"/>
</dbReference>
<reference evidence="3 4" key="1">
    <citation type="journal article" date="2015" name="Antonie Van Leeuwenhoek">
        <title>Pseudooceanicola atlanticus gen. nov. sp. nov., isolated from surface seawater of the Atlantic Ocean and reclassification of Oceanicola batsensis, Oceanicola marinus, Oceanicola nitratireducens, Oceanicola nanhaiensis, Oceanicola antarcticus and Oceanicola flagellatus, as Pseudooceanicola batsensis comb. nov., Pseudooceanicola marinus comb. nov., Pseudooceanicola nitratireducens comb. nov., Pseudooceanicola nanhaiensis comb. nov., Pseudooceanicola antarcticus comb. nov., and Pseudooceanicola flagellatus comb. nov.</title>
        <authorList>
            <person name="Lai Q."/>
            <person name="Li G."/>
            <person name="Liu X."/>
            <person name="Du Y."/>
            <person name="Sun F."/>
            <person name="Shao Z."/>
        </authorList>
    </citation>
    <scope>NUCLEOTIDE SEQUENCE [LARGE SCALE GENOMIC DNA]</scope>
    <source>
        <strain evidence="3 4">22II-s11g</strain>
    </source>
</reference>
<name>A0A0A0EH87_9RHOB</name>
<feature type="transmembrane region" description="Helical" evidence="1">
    <location>
        <begin position="169"/>
        <end position="188"/>
    </location>
</feature>
<dbReference type="Proteomes" id="UP000030004">
    <property type="component" value="Unassembled WGS sequence"/>
</dbReference>
<evidence type="ECO:0000313" key="4">
    <source>
        <dbReference type="Proteomes" id="UP000030004"/>
    </source>
</evidence>
<feature type="transmembrane region" description="Helical" evidence="1">
    <location>
        <begin position="138"/>
        <end position="157"/>
    </location>
</feature>
<feature type="transmembrane region" description="Helical" evidence="1">
    <location>
        <begin position="232"/>
        <end position="252"/>
    </location>
</feature>
<feature type="transmembrane region" description="Helical" evidence="1">
    <location>
        <begin position="264"/>
        <end position="283"/>
    </location>
</feature>
<keyword evidence="4" id="KW-1185">Reference proteome</keyword>
<accession>A0A0A0EH87</accession>
<protein>
    <recommendedName>
        <fullName evidence="2">CAAX prenyl protease 2/Lysostaphin resistance protein A-like domain-containing protein</fullName>
    </recommendedName>
</protein>
<feature type="transmembrane region" description="Helical" evidence="1">
    <location>
        <begin position="62"/>
        <end position="81"/>
    </location>
</feature>
<dbReference type="GO" id="GO:0004175">
    <property type="term" value="F:endopeptidase activity"/>
    <property type="evidence" value="ECO:0007669"/>
    <property type="project" value="UniProtKB-ARBA"/>
</dbReference>
<sequence>MSYRPHNILVDRAAARSEAWRLLLGMVLIAVLSLAFMGAWILVQGQFAATSGPLGSTPPRMALLLAAFLCPFLALTIVLRLLHKRGVLSLVGPAGQTLSDFIRVLGVMVVVVIVALLWPTPEGMEVQRNMSTARWLSWLPVAVVVLFIQIGTEELIFRGYLQSQLAARFRSPLVWIVLPSLMFALLHLDPAQGGNQWMVVGLTGLFAVLAADLTARTGTLGAALAIHFANNFSSLLLVGAAGPMSGLALFVIPIDITDPALRPYYAVEAGLMILAWLGARIVLRR</sequence>
<feature type="transmembrane region" description="Helical" evidence="1">
    <location>
        <begin position="20"/>
        <end position="42"/>
    </location>
</feature>
<feature type="transmembrane region" description="Helical" evidence="1">
    <location>
        <begin position="101"/>
        <end position="118"/>
    </location>
</feature>
<evidence type="ECO:0000259" key="2">
    <source>
        <dbReference type="Pfam" id="PF02517"/>
    </source>
</evidence>
<evidence type="ECO:0000313" key="3">
    <source>
        <dbReference type="EMBL" id="KGM50316.1"/>
    </source>
</evidence>
<organism evidence="3 4">
    <name type="scientific">Pseudooceanicola atlanticus</name>
    <dbReference type="NCBI Taxonomy" id="1461694"/>
    <lineage>
        <taxon>Bacteria</taxon>
        <taxon>Pseudomonadati</taxon>
        <taxon>Pseudomonadota</taxon>
        <taxon>Alphaproteobacteria</taxon>
        <taxon>Rhodobacterales</taxon>
        <taxon>Paracoccaceae</taxon>
        <taxon>Pseudooceanicola</taxon>
    </lineage>
</organism>
<feature type="transmembrane region" description="Helical" evidence="1">
    <location>
        <begin position="194"/>
        <end position="211"/>
    </location>
</feature>